<dbReference type="GO" id="GO:0016836">
    <property type="term" value="F:hydro-lyase activity"/>
    <property type="evidence" value="ECO:0007669"/>
    <property type="project" value="TreeGrafter"/>
</dbReference>
<dbReference type="InterPro" id="IPR013341">
    <property type="entry name" value="Mandelate_racemase_N_dom"/>
</dbReference>
<dbReference type="SUPFAM" id="SSF51604">
    <property type="entry name" value="Enolase C-terminal domain-like"/>
    <property type="match status" value="1"/>
</dbReference>
<feature type="domain" description="Mandelate racemase/muconate lactonizing enzyme C-terminal" evidence="4">
    <location>
        <begin position="147"/>
        <end position="245"/>
    </location>
</feature>
<keyword evidence="5" id="KW-0413">Isomerase</keyword>
<gene>
    <name evidence="5" type="primary">mdlA</name>
    <name evidence="5" type="ORF">KDY119_01996</name>
</gene>
<dbReference type="PANTHER" id="PTHR13794">
    <property type="entry name" value="ENOLASE SUPERFAMILY, MANDELATE RACEMASE"/>
    <property type="match status" value="1"/>
</dbReference>
<dbReference type="SFLD" id="SFLDG00179">
    <property type="entry name" value="mandelate_racemase"/>
    <property type="match status" value="1"/>
</dbReference>
<dbReference type="PANTHER" id="PTHR13794:SF58">
    <property type="entry name" value="MITOCHONDRIAL ENOLASE SUPERFAMILY MEMBER 1"/>
    <property type="match status" value="1"/>
</dbReference>
<accession>A0A5P9QBH7</accession>
<dbReference type="Gene3D" id="3.30.390.10">
    <property type="entry name" value="Enolase-like, N-terminal domain"/>
    <property type="match status" value="1"/>
</dbReference>
<dbReference type="SUPFAM" id="SSF54826">
    <property type="entry name" value="Enolase N-terminal domain-like"/>
    <property type="match status" value="1"/>
</dbReference>
<organism evidence="5 6">
    <name type="scientific">Luteimicrobium xylanilyticum</name>
    <dbReference type="NCBI Taxonomy" id="1133546"/>
    <lineage>
        <taxon>Bacteria</taxon>
        <taxon>Bacillati</taxon>
        <taxon>Actinomycetota</taxon>
        <taxon>Actinomycetes</taxon>
        <taxon>Micrococcales</taxon>
        <taxon>Luteimicrobium</taxon>
    </lineage>
</organism>
<dbReference type="Proteomes" id="UP000326702">
    <property type="component" value="Chromosome"/>
</dbReference>
<dbReference type="Pfam" id="PF13378">
    <property type="entry name" value="MR_MLE_C"/>
    <property type="match status" value="1"/>
</dbReference>
<dbReference type="InterPro" id="IPR036849">
    <property type="entry name" value="Enolase-like_C_sf"/>
</dbReference>
<name>A0A5P9QBH7_9MICO</name>
<dbReference type="Pfam" id="PF02746">
    <property type="entry name" value="MR_MLE_N"/>
    <property type="match status" value="1"/>
</dbReference>
<dbReference type="KEGG" id="lxl:KDY119_01996"/>
<comment type="cofactor">
    <cofactor evidence="1">
        <name>Mg(2+)</name>
        <dbReference type="ChEBI" id="CHEBI:18420"/>
    </cofactor>
</comment>
<dbReference type="EMBL" id="CP045529">
    <property type="protein sequence ID" value="QFU98480.1"/>
    <property type="molecule type" value="Genomic_DNA"/>
</dbReference>
<dbReference type="InterPro" id="IPR029065">
    <property type="entry name" value="Enolase_C-like"/>
</dbReference>
<evidence type="ECO:0000256" key="2">
    <source>
        <dbReference type="ARBA" id="ARBA00022723"/>
    </source>
</evidence>
<evidence type="ECO:0000256" key="3">
    <source>
        <dbReference type="ARBA" id="ARBA00022842"/>
    </source>
</evidence>
<keyword evidence="2" id="KW-0479">Metal-binding</keyword>
<dbReference type="GO" id="GO:0018838">
    <property type="term" value="F:mandelate racemase activity"/>
    <property type="evidence" value="ECO:0007669"/>
    <property type="project" value="UniProtKB-EC"/>
</dbReference>
<dbReference type="InterPro" id="IPR029017">
    <property type="entry name" value="Enolase-like_N"/>
</dbReference>
<dbReference type="Gene3D" id="3.20.20.120">
    <property type="entry name" value="Enolase-like C-terminal domain"/>
    <property type="match status" value="1"/>
</dbReference>
<dbReference type="EC" id="5.1.2.2" evidence="5"/>
<evidence type="ECO:0000259" key="4">
    <source>
        <dbReference type="SMART" id="SM00922"/>
    </source>
</evidence>
<dbReference type="AlphaFoldDB" id="A0A5P9QBH7"/>
<proteinExistence type="predicted"/>
<dbReference type="RefSeq" id="WP_036949976.1">
    <property type="nucleotide sequence ID" value="NZ_BAABIH010000002.1"/>
</dbReference>
<evidence type="ECO:0000313" key="6">
    <source>
        <dbReference type="Proteomes" id="UP000326702"/>
    </source>
</evidence>
<keyword evidence="6" id="KW-1185">Reference proteome</keyword>
<dbReference type="GO" id="GO:0016052">
    <property type="term" value="P:carbohydrate catabolic process"/>
    <property type="evidence" value="ECO:0007669"/>
    <property type="project" value="TreeGrafter"/>
</dbReference>
<dbReference type="GO" id="GO:0000287">
    <property type="term" value="F:magnesium ion binding"/>
    <property type="evidence" value="ECO:0007669"/>
    <property type="project" value="TreeGrafter"/>
</dbReference>
<protein>
    <submittedName>
        <fullName evidence="5">Mandelate racemase</fullName>
        <ecNumber evidence="5">5.1.2.2</ecNumber>
    </submittedName>
</protein>
<evidence type="ECO:0000256" key="1">
    <source>
        <dbReference type="ARBA" id="ARBA00001946"/>
    </source>
</evidence>
<dbReference type="SMART" id="SM00922">
    <property type="entry name" value="MR_MLE"/>
    <property type="match status" value="1"/>
</dbReference>
<dbReference type="OrthoDB" id="9796450at2"/>
<reference evidence="5 6" key="1">
    <citation type="submission" date="2019-10" db="EMBL/GenBank/DDBJ databases">
        <title>Genome sequence of Luteimicrobium xylanilyticum HY-24.</title>
        <authorList>
            <person name="Kim D.Y."/>
            <person name="Park H.-Y."/>
        </authorList>
    </citation>
    <scope>NUCLEOTIDE SEQUENCE [LARGE SCALE GENOMIC DNA]</scope>
    <source>
        <strain evidence="5 6">HY-24</strain>
    </source>
</reference>
<sequence length="368" mass="39852">MTRLTVRSTRVRAVTVPLNRPITAAIGRFDTWPLVLVDVQFAEGVTGRSYVAPYRAGALPSIGKEIVDVAALVRGTPVAPLDVADRSAGALNTIGEAGVSTIARSALDMALWDGLAKAHAVPLVELLGGSVGTFRAYNSNGLWRHDPDTLAEEAVELIAEGGFRALKLRLGHDRLADDLRAIRAVRDGVGDEVDLMVDFNQSFGLGDARRRLHELDDQGLYWFEEPVDYSNVHGCGELARTTRTPLQMGENFYGPRDLYDMVRAGATQYAMADLERIGGVTGWIRTAGLAAAAGVQLSNHLYPEFAVHLLRAAPTAHWAEWVDWAAPVLADPLVPRDGRLAVPDRPGAGIAWDEPAVARYLVHEETVP</sequence>
<dbReference type="InterPro" id="IPR046945">
    <property type="entry name" value="RHMD-like"/>
</dbReference>
<dbReference type="InterPro" id="IPR013342">
    <property type="entry name" value="Mandelate_racemase_C"/>
</dbReference>
<evidence type="ECO:0000313" key="5">
    <source>
        <dbReference type="EMBL" id="QFU98480.1"/>
    </source>
</evidence>
<keyword evidence="3" id="KW-0460">Magnesium</keyword>
<dbReference type="SFLD" id="SFLDS00001">
    <property type="entry name" value="Enolase"/>
    <property type="match status" value="1"/>
</dbReference>